<name>A0A3L8DP21_OOCBI</name>
<dbReference type="AlphaFoldDB" id="A0A3L8DP21"/>
<comment type="caution">
    <text evidence="1">The sequence shown here is derived from an EMBL/GenBank/DDBJ whole genome shotgun (WGS) entry which is preliminary data.</text>
</comment>
<gene>
    <name evidence="1" type="ORF">DMN91_006361</name>
</gene>
<accession>A0A3L8DP21</accession>
<evidence type="ECO:0000313" key="2">
    <source>
        <dbReference type="Proteomes" id="UP000279307"/>
    </source>
</evidence>
<proteinExistence type="predicted"/>
<dbReference type="EMBL" id="QOIP01000006">
    <property type="protein sequence ID" value="RLU21982.1"/>
    <property type="molecule type" value="Genomic_DNA"/>
</dbReference>
<evidence type="ECO:0000313" key="1">
    <source>
        <dbReference type="EMBL" id="RLU21982.1"/>
    </source>
</evidence>
<dbReference type="Proteomes" id="UP000279307">
    <property type="component" value="Chromosome 6"/>
</dbReference>
<reference evidence="1 2" key="1">
    <citation type="journal article" date="2018" name="Genome Res.">
        <title>The genomic architecture and molecular evolution of ant odorant receptors.</title>
        <authorList>
            <person name="McKenzie S.K."/>
            <person name="Kronauer D.J.C."/>
        </authorList>
    </citation>
    <scope>NUCLEOTIDE SEQUENCE [LARGE SCALE GENOMIC DNA]</scope>
    <source>
        <strain evidence="1">Clonal line C1</strain>
    </source>
</reference>
<protein>
    <submittedName>
        <fullName evidence="1">Uncharacterized protein</fullName>
    </submittedName>
</protein>
<sequence>MSLILSYVSSPRDRYGTVVTRVKLIQGRISFSGFRRDSFTVTVDDARLQYSRCNTAFVDEDEIFQLLRGTAADFHSRFGNWRHFSTTSSRCVRILTSARCI</sequence>
<organism evidence="1 2">
    <name type="scientific">Ooceraea biroi</name>
    <name type="common">Clonal raider ant</name>
    <name type="synonym">Cerapachys biroi</name>
    <dbReference type="NCBI Taxonomy" id="2015173"/>
    <lineage>
        <taxon>Eukaryota</taxon>
        <taxon>Metazoa</taxon>
        <taxon>Ecdysozoa</taxon>
        <taxon>Arthropoda</taxon>
        <taxon>Hexapoda</taxon>
        <taxon>Insecta</taxon>
        <taxon>Pterygota</taxon>
        <taxon>Neoptera</taxon>
        <taxon>Endopterygota</taxon>
        <taxon>Hymenoptera</taxon>
        <taxon>Apocrita</taxon>
        <taxon>Aculeata</taxon>
        <taxon>Formicoidea</taxon>
        <taxon>Formicidae</taxon>
        <taxon>Dorylinae</taxon>
        <taxon>Ooceraea</taxon>
    </lineage>
</organism>